<keyword evidence="1" id="KW-0812">Transmembrane</keyword>
<evidence type="ECO:0000313" key="2">
    <source>
        <dbReference type="EMBL" id="SDJ60339.1"/>
    </source>
</evidence>
<evidence type="ECO:0000313" key="3">
    <source>
        <dbReference type="Proteomes" id="UP000199093"/>
    </source>
</evidence>
<dbReference type="EMBL" id="FNEJ01000064">
    <property type="protein sequence ID" value="SDJ60339.1"/>
    <property type="molecule type" value="Genomic_DNA"/>
</dbReference>
<feature type="transmembrane region" description="Helical" evidence="1">
    <location>
        <begin position="15"/>
        <end position="42"/>
    </location>
</feature>
<accession>A0A1G8V2V8</accession>
<reference evidence="2 3" key="1">
    <citation type="submission" date="2016-10" db="EMBL/GenBank/DDBJ databases">
        <authorList>
            <person name="de Groot N.N."/>
        </authorList>
    </citation>
    <scope>NUCLEOTIDE SEQUENCE [LARGE SCALE GENOMIC DNA]</scope>
    <source>
        <strain evidence="2 3">DSM 26424</strain>
    </source>
</reference>
<sequence>MSPVLAAVIRHYLDAYAGLMSVLLVTLLAVYASTSGSVVFLFA</sequence>
<dbReference type="AlphaFoldDB" id="A0A1G8V2V8"/>
<dbReference type="Proteomes" id="UP000199093">
    <property type="component" value="Unassembled WGS sequence"/>
</dbReference>
<keyword evidence="1" id="KW-1133">Transmembrane helix</keyword>
<proteinExistence type="predicted"/>
<keyword evidence="3" id="KW-1185">Reference proteome</keyword>
<keyword evidence="1" id="KW-0472">Membrane</keyword>
<protein>
    <submittedName>
        <fullName evidence="2">Uncharacterized protein</fullName>
    </submittedName>
</protein>
<name>A0A1G8V2V8_9RHOB</name>
<dbReference type="STRING" id="555512.SAMN04487993_10642"/>
<organism evidence="2 3">
    <name type="scientific">Salipiger marinus</name>
    <dbReference type="NCBI Taxonomy" id="555512"/>
    <lineage>
        <taxon>Bacteria</taxon>
        <taxon>Pseudomonadati</taxon>
        <taxon>Pseudomonadota</taxon>
        <taxon>Alphaproteobacteria</taxon>
        <taxon>Rhodobacterales</taxon>
        <taxon>Roseobacteraceae</taxon>
        <taxon>Salipiger</taxon>
    </lineage>
</organism>
<dbReference type="RefSeq" id="WP_278184874.1">
    <property type="nucleotide sequence ID" value="NZ_FNEJ01000064.1"/>
</dbReference>
<gene>
    <name evidence="2" type="ORF">SAMN04487993_10642</name>
</gene>
<evidence type="ECO:0000256" key="1">
    <source>
        <dbReference type="SAM" id="Phobius"/>
    </source>
</evidence>